<feature type="domain" description="F-box" evidence="1">
    <location>
        <begin position="7"/>
        <end position="52"/>
    </location>
</feature>
<dbReference type="SUPFAM" id="SSF81383">
    <property type="entry name" value="F-box domain"/>
    <property type="match status" value="1"/>
</dbReference>
<evidence type="ECO:0000313" key="2">
    <source>
        <dbReference type="EMBL" id="KAK6351537.1"/>
    </source>
</evidence>
<accession>A0AAN8RQL0</accession>
<sequence>MSAKSKKPVITEIPTEIQLLIVSFLGLNDLFCLIRTCKSLSPVARQQLYSKLHFGIGYDAFGRRGTGPREILGVGDDFDIRITPEKCTRFLETVGGEMDAAAAATVSSGSGGSGSGSGVFRLTRSLVIHQPVYVHGIRNYDLKIAGIFTAFGQMIENGEMPALKRVFLHTRDNFCRNLEGIRPALNKRNESEQNSPISMGIKLAIGWASRVFDTEDSFLNFRTDGRPWIISFLTHLDIQFRLRNVWEGIFADVQELGLATQVGNAKAELEHLVDVLSRAPGLKFLRLENFLKNTASGPQYDIFEMHLIGEDLGKLQQAILGLEKLETLVLSGVIFHHSWFVIPPKNVRTLDVKGPFTDVWYREFAKQPLVGVEDLTIAYCDDGCGIWESSEGWELDLGPVRVEGLKRFAFLGYDGPEDWVGGLVERNRGLEVVRGDVDVERMEAMGWRFYTRGEDEYWLKRDPSVFI</sequence>
<organism evidence="2 3">
    <name type="scientific">Orbilia javanica</name>
    <dbReference type="NCBI Taxonomy" id="47235"/>
    <lineage>
        <taxon>Eukaryota</taxon>
        <taxon>Fungi</taxon>
        <taxon>Dikarya</taxon>
        <taxon>Ascomycota</taxon>
        <taxon>Pezizomycotina</taxon>
        <taxon>Orbiliomycetes</taxon>
        <taxon>Orbiliales</taxon>
        <taxon>Orbiliaceae</taxon>
        <taxon>Orbilia</taxon>
    </lineage>
</organism>
<evidence type="ECO:0000313" key="3">
    <source>
        <dbReference type="Proteomes" id="UP001313282"/>
    </source>
</evidence>
<protein>
    <recommendedName>
        <fullName evidence="1">F-box domain-containing protein</fullName>
    </recommendedName>
</protein>
<dbReference type="PROSITE" id="PS50181">
    <property type="entry name" value="FBOX"/>
    <property type="match status" value="1"/>
</dbReference>
<dbReference type="InterPro" id="IPR001810">
    <property type="entry name" value="F-box_dom"/>
</dbReference>
<comment type="caution">
    <text evidence="2">The sequence shown here is derived from an EMBL/GenBank/DDBJ whole genome shotgun (WGS) entry which is preliminary data.</text>
</comment>
<dbReference type="Proteomes" id="UP001313282">
    <property type="component" value="Unassembled WGS sequence"/>
</dbReference>
<keyword evidence="3" id="KW-1185">Reference proteome</keyword>
<dbReference type="InterPro" id="IPR036047">
    <property type="entry name" value="F-box-like_dom_sf"/>
</dbReference>
<dbReference type="EMBL" id="JAVHNR010000002">
    <property type="protein sequence ID" value="KAK6351537.1"/>
    <property type="molecule type" value="Genomic_DNA"/>
</dbReference>
<evidence type="ECO:0000259" key="1">
    <source>
        <dbReference type="PROSITE" id="PS50181"/>
    </source>
</evidence>
<dbReference type="CDD" id="cd09917">
    <property type="entry name" value="F-box_SF"/>
    <property type="match status" value="1"/>
</dbReference>
<gene>
    <name evidence="2" type="ORF">TWF718_004696</name>
</gene>
<dbReference type="AlphaFoldDB" id="A0AAN8RQL0"/>
<reference evidence="2 3" key="1">
    <citation type="submission" date="2019-10" db="EMBL/GenBank/DDBJ databases">
        <authorList>
            <person name="Palmer J.M."/>
        </authorList>
    </citation>
    <scope>NUCLEOTIDE SEQUENCE [LARGE SCALE GENOMIC DNA]</scope>
    <source>
        <strain evidence="2 3">TWF718</strain>
    </source>
</reference>
<proteinExistence type="predicted"/>
<name>A0AAN8RQL0_9PEZI</name>